<gene>
    <name evidence="1" type="ORF">METZ01_LOCUS490593</name>
</gene>
<accession>A0A383D0C0</accession>
<protein>
    <submittedName>
        <fullName evidence="1">Uncharacterized protein</fullName>
    </submittedName>
</protein>
<sequence length="231" mass="24764">MKTRYGSLLIVVLTAGIMFTAASVLSGQVPDSLAPAFEWDPNDPRVGLGAGWMDAKSAISNLEHIGSVPRPEGFFDPTTPGAENLKNSDLAFQGDYLFQGNYNGFQIFDISDPRDPQLEAGIICPTEQGDLTVYGDLLIVSAQSRASRLDCGVQGVADSISVERMKGIRIFDVSDLQNPRQVAAVQACRGSHTHTLVTDPNDEENIYVYIQGTSGPRPSEELAGCSNAGPE</sequence>
<dbReference type="AlphaFoldDB" id="A0A383D0C0"/>
<reference evidence="1" key="1">
    <citation type="submission" date="2018-05" db="EMBL/GenBank/DDBJ databases">
        <authorList>
            <person name="Lanie J.A."/>
            <person name="Ng W.-L."/>
            <person name="Kazmierczak K.M."/>
            <person name="Andrzejewski T.M."/>
            <person name="Davidsen T.M."/>
            <person name="Wayne K.J."/>
            <person name="Tettelin H."/>
            <person name="Glass J.I."/>
            <person name="Rusch D."/>
            <person name="Podicherti R."/>
            <person name="Tsui H.-C.T."/>
            <person name="Winkler M.E."/>
        </authorList>
    </citation>
    <scope>NUCLEOTIDE SEQUENCE</scope>
</reference>
<dbReference type="Pfam" id="PF08309">
    <property type="entry name" value="LVIVD"/>
    <property type="match status" value="1"/>
</dbReference>
<organism evidence="1">
    <name type="scientific">marine metagenome</name>
    <dbReference type="NCBI Taxonomy" id="408172"/>
    <lineage>
        <taxon>unclassified sequences</taxon>
        <taxon>metagenomes</taxon>
        <taxon>ecological metagenomes</taxon>
    </lineage>
</organism>
<proteinExistence type="predicted"/>
<feature type="non-terminal residue" evidence="1">
    <location>
        <position position="231"/>
    </location>
</feature>
<dbReference type="EMBL" id="UINC01213114">
    <property type="protein sequence ID" value="SVE37739.1"/>
    <property type="molecule type" value="Genomic_DNA"/>
</dbReference>
<dbReference type="InterPro" id="IPR013211">
    <property type="entry name" value="LVIVD"/>
</dbReference>
<name>A0A383D0C0_9ZZZZ</name>
<evidence type="ECO:0000313" key="1">
    <source>
        <dbReference type="EMBL" id="SVE37739.1"/>
    </source>
</evidence>